<evidence type="ECO:0000313" key="2">
    <source>
        <dbReference type="Proteomes" id="UP000254508"/>
    </source>
</evidence>
<reference evidence="1 2" key="1">
    <citation type="submission" date="2018-07" db="EMBL/GenBank/DDBJ databases">
        <title>Genome sequence of Erythrobacter strain YH-07, an antagonistic bacterium isolated from Yellow Sea.</title>
        <authorList>
            <person name="Tang T."/>
            <person name="Liu Q."/>
            <person name="Sun X."/>
        </authorList>
    </citation>
    <scope>NUCLEOTIDE SEQUENCE [LARGE SCALE GENOMIC DNA]</scope>
    <source>
        <strain evidence="1 2">YH-07</strain>
        <plasmid evidence="1 2">unnamed</plasmid>
    </source>
</reference>
<geneLocation type="plasmid" evidence="1 2">
    <name>unnamed</name>
</geneLocation>
<dbReference type="EMBL" id="CP031358">
    <property type="protein sequence ID" value="AXK44065.1"/>
    <property type="molecule type" value="Genomic_DNA"/>
</dbReference>
<sequence length="76" mass="8390">MTKWKPIEDAPKDGSWQIVGCWVTHEDGSCDWSFWAEPLDGGPIGCDGRYGDPATHYLPQGVLPDPPAYEAPECQN</sequence>
<proteinExistence type="predicted"/>
<dbReference type="OrthoDB" id="7510885at2"/>
<keyword evidence="2" id="KW-1185">Reference proteome</keyword>
<gene>
    <name evidence="1" type="ORF">DVR09_16565</name>
</gene>
<evidence type="ECO:0000313" key="1">
    <source>
        <dbReference type="EMBL" id="AXK44065.1"/>
    </source>
</evidence>
<accession>A0A345YJG3</accession>
<dbReference type="RefSeq" id="WP_115418378.1">
    <property type="nucleotide sequence ID" value="NZ_CP031358.1"/>
</dbReference>
<evidence type="ECO:0008006" key="3">
    <source>
        <dbReference type="Google" id="ProtNLM"/>
    </source>
</evidence>
<dbReference type="AlphaFoldDB" id="A0A345YJG3"/>
<protein>
    <recommendedName>
        <fullName evidence="3">DUF551 domain-containing protein</fullName>
    </recommendedName>
</protein>
<keyword evidence="1" id="KW-0614">Plasmid</keyword>
<dbReference type="KEGG" id="err:DVR09_16565"/>
<name>A0A345YJG3_9SPHN</name>
<dbReference type="Proteomes" id="UP000254508">
    <property type="component" value="Plasmid unnamed"/>
</dbReference>
<organism evidence="1 2">
    <name type="scientific">Erythrobacter aureus</name>
    <dbReference type="NCBI Taxonomy" id="2182384"/>
    <lineage>
        <taxon>Bacteria</taxon>
        <taxon>Pseudomonadati</taxon>
        <taxon>Pseudomonadota</taxon>
        <taxon>Alphaproteobacteria</taxon>
        <taxon>Sphingomonadales</taxon>
        <taxon>Erythrobacteraceae</taxon>
        <taxon>Erythrobacter/Porphyrobacter group</taxon>
        <taxon>Erythrobacter</taxon>
    </lineage>
</organism>